<dbReference type="SMART" id="SM00320">
    <property type="entry name" value="WD40"/>
    <property type="match status" value="5"/>
</dbReference>
<dbReference type="InterPro" id="IPR001680">
    <property type="entry name" value="WD40_rpt"/>
</dbReference>
<dbReference type="Gene3D" id="2.130.10.10">
    <property type="entry name" value="YVTN repeat-like/Quinoprotein amine dehydrogenase"/>
    <property type="match status" value="1"/>
</dbReference>
<protein>
    <recommendedName>
        <fullName evidence="4">Serine-threonine kinase receptor-associated protein</fullName>
    </recommendedName>
</protein>
<name>A2FAR5_TRIV3</name>
<gene>
    <name evidence="6" type="ORF">TVAG_114460</name>
</gene>
<evidence type="ECO:0000256" key="4">
    <source>
        <dbReference type="ARBA" id="ARBA00040390"/>
    </source>
</evidence>
<dbReference type="KEGG" id="tva:4755784"/>
<dbReference type="Pfam" id="PF00400">
    <property type="entry name" value="WD40"/>
    <property type="match status" value="3"/>
</dbReference>
<comment type="similarity">
    <text evidence="3">Belongs to the WD repeat STRAP family.</text>
</comment>
<dbReference type="FunCoup" id="A2FAR5">
    <property type="interactions" value="764"/>
</dbReference>
<keyword evidence="7" id="KW-1185">Reference proteome</keyword>
<dbReference type="GO" id="GO:0003743">
    <property type="term" value="F:translation initiation factor activity"/>
    <property type="evidence" value="ECO:0000318"/>
    <property type="project" value="GO_Central"/>
</dbReference>
<dbReference type="Proteomes" id="UP000001542">
    <property type="component" value="Unassembled WGS sequence"/>
</dbReference>
<evidence type="ECO:0000256" key="2">
    <source>
        <dbReference type="ARBA" id="ARBA00022737"/>
    </source>
</evidence>
<keyword evidence="2" id="KW-0677">Repeat</keyword>
<dbReference type="eggNOG" id="KOG0643">
    <property type="taxonomic scope" value="Eukaryota"/>
</dbReference>
<dbReference type="STRING" id="5722.A2FAR5"/>
<dbReference type="RefSeq" id="XP_001310924.1">
    <property type="nucleotide sequence ID" value="XM_001310923.1"/>
</dbReference>
<dbReference type="PANTHER" id="PTHR19877">
    <property type="entry name" value="EUKARYOTIC TRANSLATION INITIATION FACTOR 3 SUBUNIT I"/>
    <property type="match status" value="1"/>
</dbReference>
<evidence type="ECO:0000256" key="5">
    <source>
        <dbReference type="PROSITE-ProRule" id="PRU00221"/>
    </source>
</evidence>
<keyword evidence="1 5" id="KW-0853">WD repeat</keyword>
<dbReference type="InterPro" id="IPR015943">
    <property type="entry name" value="WD40/YVTN_repeat-like_dom_sf"/>
</dbReference>
<dbReference type="OrthoDB" id="24966at2759"/>
<reference evidence="6" key="1">
    <citation type="submission" date="2006-10" db="EMBL/GenBank/DDBJ databases">
        <authorList>
            <person name="Amadeo P."/>
            <person name="Zhao Q."/>
            <person name="Wortman J."/>
            <person name="Fraser-Liggett C."/>
            <person name="Carlton J."/>
        </authorList>
    </citation>
    <scope>NUCLEOTIDE SEQUENCE</scope>
    <source>
        <strain evidence="6">G3</strain>
    </source>
</reference>
<reference evidence="6" key="2">
    <citation type="journal article" date="2007" name="Science">
        <title>Draft genome sequence of the sexually transmitted pathogen Trichomonas vaginalis.</title>
        <authorList>
            <person name="Carlton J.M."/>
            <person name="Hirt R.P."/>
            <person name="Silva J.C."/>
            <person name="Delcher A.L."/>
            <person name="Schatz M."/>
            <person name="Zhao Q."/>
            <person name="Wortman J.R."/>
            <person name="Bidwell S.L."/>
            <person name="Alsmark U.C.M."/>
            <person name="Besteiro S."/>
            <person name="Sicheritz-Ponten T."/>
            <person name="Noel C.J."/>
            <person name="Dacks J.B."/>
            <person name="Foster P.G."/>
            <person name="Simillion C."/>
            <person name="Van de Peer Y."/>
            <person name="Miranda-Saavedra D."/>
            <person name="Barton G.J."/>
            <person name="Westrop G.D."/>
            <person name="Mueller S."/>
            <person name="Dessi D."/>
            <person name="Fiori P.L."/>
            <person name="Ren Q."/>
            <person name="Paulsen I."/>
            <person name="Zhang H."/>
            <person name="Bastida-Corcuera F.D."/>
            <person name="Simoes-Barbosa A."/>
            <person name="Brown M.T."/>
            <person name="Hayes R.D."/>
            <person name="Mukherjee M."/>
            <person name="Okumura C.Y."/>
            <person name="Schneider R."/>
            <person name="Smith A.J."/>
            <person name="Vanacova S."/>
            <person name="Villalvazo M."/>
            <person name="Haas B.J."/>
            <person name="Pertea M."/>
            <person name="Feldblyum T.V."/>
            <person name="Utterback T.R."/>
            <person name="Shu C.L."/>
            <person name="Osoegawa K."/>
            <person name="de Jong P.J."/>
            <person name="Hrdy I."/>
            <person name="Horvathova L."/>
            <person name="Zubacova Z."/>
            <person name="Dolezal P."/>
            <person name="Malik S.B."/>
            <person name="Logsdon J.M. Jr."/>
            <person name="Henze K."/>
            <person name="Gupta A."/>
            <person name="Wang C.C."/>
            <person name="Dunne R.L."/>
            <person name="Upcroft J.A."/>
            <person name="Upcroft P."/>
            <person name="White O."/>
            <person name="Salzberg S.L."/>
            <person name="Tang P."/>
            <person name="Chiu C.-H."/>
            <person name="Lee Y.-S."/>
            <person name="Embley T.M."/>
            <person name="Coombs G.H."/>
            <person name="Mottram J.C."/>
            <person name="Tachezy J."/>
            <person name="Fraser-Liggett C.M."/>
            <person name="Johnson P.J."/>
        </authorList>
    </citation>
    <scope>NUCLEOTIDE SEQUENCE [LARGE SCALE GENOMIC DNA]</scope>
    <source>
        <strain evidence="6">G3</strain>
    </source>
</reference>
<dbReference type="PROSITE" id="PS50082">
    <property type="entry name" value="WD_REPEATS_2"/>
    <property type="match status" value="1"/>
</dbReference>
<dbReference type="EMBL" id="DS113692">
    <property type="protein sequence ID" value="EAX97994.1"/>
    <property type="molecule type" value="Genomic_DNA"/>
</dbReference>
<dbReference type="GO" id="GO:0071541">
    <property type="term" value="C:eukaryotic translation initiation factor 3 complex, eIF3m"/>
    <property type="evidence" value="ECO:0000318"/>
    <property type="project" value="GO_Central"/>
</dbReference>
<evidence type="ECO:0000256" key="3">
    <source>
        <dbReference type="ARBA" id="ARBA00038394"/>
    </source>
</evidence>
<dbReference type="GO" id="GO:0002183">
    <property type="term" value="P:cytoplasmic translational initiation"/>
    <property type="evidence" value="ECO:0000318"/>
    <property type="project" value="GO_Central"/>
</dbReference>
<dbReference type="VEuPathDB" id="TrichDB:TVAG_114460"/>
<dbReference type="SMR" id="A2FAR5"/>
<dbReference type="SUPFAM" id="SSF50978">
    <property type="entry name" value="WD40 repeat-like"/>
    <property type="match status" value="1"/>
</dbReference>
<evidence type="ECO:0000313" key="6">
    <source>
        <dbReference type="EMBL" id="EAX97994.1"/>
    </source>
</evidence>
<evidence type="ECO:0000313" key="7">
    <source>
        <dbReference type="Proteomes" id="UP000001542"/>
    </source>
</evidence>
<dbReference type="InterPro" id="IPR036322">
    <property type="entry name" value="WD40_repeat_dom_sf"/>
</dbReference>
<accession>A2FAR5</accession>
<dbReference type="AlphaFoldDB" id="A2FAR5"/>
<feature type="repeat" description="WD" evidence="5">
    <location>
        <begin position="213"/>
        <end position="246"/>
    </location>
</feature>
<sequence>MEPDQEALDIEYPLKVIDEIRGSQTESVLFTPGERACTHACLDSTGHLAFVVSDKDVYGYFIPFGTNFKIYSGHDGAITDIDIEPENKIIATVGNSMHIIFHEVETGNILLDELTDKMHAACCFGPRNMHFFATVTSKQMKQEIVLTGYHFVEKRGKDDYPIDMSNVMFKYKFDCVVNSIRWPKADMILAGDVQGKVHVLTGLNNDVPNVQIIDAHRGPINAITMSFDNNFFATASADTTARLWKIPQKEIDQFELIGTYNHSFQISCAAISPKEPVIVLASTADHSEVARINSGSTDFTINFFHTIFQEEFASMKVHKSPINWVAFTSDGFSLITTSAEGTFQVIHLCGDYAESIIEQRRKMKEIEAITD</sequence>
<evidence type="ECO:0000256" key="1">
    <source>
        <dbReference type="ARBA" id="ARBA00022574"/>
    </source>
</evidence>
<dbReference type="PANTHER" id="PTHR19877:SF1">
    <property type="entry name" value="EUKARYOTIC TRANSLATION INITIATION FACTOR 3 SUBUNIT I"/>
    <property type="match status" value="1"/>
</dbReference>
<proteinExistence type="inferred from homology"/>
<dbReference type="InParanoid" id="A2FAR5"/>
<dbReference type="VEuPathDB" id="TrichDB:TVAGG3_0570910"/>
<dbReference type="PROSITE" id="PS50294">
    <property type="entry name" value="WD_REPEATS_REGION"/>
    <property type="match status" value="1"/>
</dbReference>
<organism evidence="6 7">
    <name type="scientific">Trichomonas vaginalis (strain ATCC PRA-98 / G3)</name>
    <dbReference type="NCBI Taxonomy" id="412133"/>
    <lineage>
        <taxon>Eukaryota</taxon>
        <taxon>Metamonada</taxon>
        <taxon>Parabasalia</taxon>
        <taxon>Trichomonadida</taxon>
        <taxon>Trichomonadidae</taxon>
        <taxon>Trichomonas</taxon>
    </lineage>
</organism>
<dbReference type="GO" id="GO:0003723">
    <property type="term" value="F:RNA binding"/>
    <property type="evidence" value="ECO:0000318"/>
    <property type="project" value="GO_Central"/>
</dbReference>